<dbReference type="EMBL" id="CM043016">
    <property type="protein sequence ID" value="KAI4467039.1"/>
    <property type="molecule type" value="Genomic_DNA"/>
</dbReference>
<evidence type="ECO:0000313" key="2">
    <source>
        <dbReference type="Proteomes" id="UP001056778"/>
    </source>
</evidence>
<dbReference type="Proteomes" id="UP001056778">
    <property type="component" value="Chromosome 2"/>
</dbReference>
<comment type="caution">
    <text evidence="1">The sequence shown here is derived from an EMBL/GenBank/DDBJ whole genome shotgun (WGS) entry which is preliminary data.</text>
</comment>
<reference evidence="1" key="1">
    <citation type="submission" date="2022-04" db="EMBL/GenBank/DDBJ databases">
        <title>Chromosome-scale genome assembly of Holotrichia oblita Faldermann.</title>
        <authorList>
            <person name="Rongchong L."/>
        </authorList>
    </citation>
    <scope>NUCLEOTIDE SEQUENCE</scope>
    <source>
        <strain evidence="1">81SQS9</strain>
    </source>
</reference>
<name>A0ACB9TJS4_HOLOL</name>
<evidence type="ECO:0000313" key="1">
    <source>
        <dbReference type="EMBL" id="KAI4467039.1"/>
    </source>
</evidence>
<proteinExistence type="predicted"/>
<accession>A0ACB9TJS4</accession>
<gene>
    <name evidence="1" type="ORF">MML48_2g00009803</name>
</gene>
<organism evidence="1 2">
    <name type="scientific">Holotrichia oblita</name>
    <name type="common">Chafer beetle</name>
    <dbReference type="NCBI Taxonomy" id="644536"/>
    <lineage>
        <taxon>Eukaryota</taxon>
        <taxon>Metazoa</taxon>
        <taxon>Ecdysozoa</taxon>
        <taxon>Arthropoda</taxon>
        <taxon>Hexapoda</taxon>
        <taxon>Insecta</taxon>
        <taxon>Pterygota</taxon>
        <taxon>Neoptera</taxon>
        <taxon>Endopterygota</taxon>
        <taxon>Coleoptera</taxon>
        <taxon>Polyphaga</taxon>
        <taxon>Scarabaeiformia</taxon>
        <taxon>Scarabaeidae</taxon>
        <taxon>Melolonthinae</taxon>
        <taxon>Holotrichia</taxon>
    </lineage>
</organism>
<protein>
    <submittedName>
        <fullName evidence="1">Ef-hand domain c-terminal containing protein</fullName>
    </submittedName>
</protein>
<sequence length="804" mass="93680">MAIKRRGLNWKIEELSIEKTREEYKKEIERQLRNNANDEEDLEMRWNNIKECINRAVERCVGRKGKKTLNEWYSDENQRSTDLIEKVRPNLFGSLSDKYPSIFARGEVAELPAWIAFDKQILCYDAFYQETLQEVRRSPFQVRKVKIYFYLEDGTIKVIEPKVENSGIPQGTLINRQRIRFPAPMDENFYDILDFNVGREVELYGKVFKITNCDHFTRVFLNRCGITVPDHINEPTDPYLAERDKDKLGKMPKKPSKSVDTLGQFLANDRKVLRFYGYWDDRDSEHGVLHDLEIYYYLADDTIEIKDIVPPNAGRDSGFMFMKRAKLPKTYSSLPGLGSNAQFTVLNVLGPGFQGGRYIVDTLDCGKEVLDYYKENDLTIGGVINCYGRRILLTDCDPFTKKYYSTKYGVDTFEAIAKPNDSEEQAYHPTPTQRELPPWNGFGTHEDSAQNCITVELKAPHRDFKKFLKFDRVGMDSHILRHEARMVSRIPENCSRVFVISYYLSDDTISVYEIAKRNSGFASSNFFSRDKVKLPGQPVYSSKPPKCYTAQHMFVGAQLIINSFHFIMIDADEYALRYKEINAHEFPKSNIKLIMDNVREKLRPIYKDFVAENIPTETPVISYETLRSKLCSIMGPNFTEQEMITIARAFNATCTKEQYDRDAIRAITLTELKRFLWDDLERLREYFVFRDPQRTGKLSQQDCYTLLKGCRLPVDNELIQKILEVTKKDENCYLYYSDLLDFLDRTKCPMADTVPINVKKELWWATAKEPLSGTLIDWCAFNKYLNLEDTFKENPTPPSIEEVH</sequence>
<keyword evidence="2" id="KW-1185">Reference proteome</keyword>